<keyword evidence="3" id="KW-0611">Plant defense</keyword>
<evidence type="ECO:0000256" key="2">
    <source>
        <dbReference type="ARBA" id="ARBA00022737"/>
    </source>
</evidence>
<dbReference type="Gene3D" id="3.40.50.10140">
    <property type="entry name" value="Toll/interleukin-1 receptor homology (TIR) domain"/>
    <property type="match status" value="2"/>
</dbReference>
<dbReference type="InterPro" id="IPR002182">
    <property type="entry name" value="NB-ARC"/>
</dbReference>
<evidence type="ECO:0000256" key="4">
    <source>
        <dbReference type="ARBA" id="ARBA00023027"/>
    </source>
</evidence>
<name>A0AAE1N0C6_9FABA</name>
<dbReference type="PANTHER" id="PTHR11017:SF570">
    <property type="entry name" value="DISEASE RESISTANCE PROTEIN (TIR-NBS CLASS)-RELATED"/>
    <property type="match status" value="1"/>
</dbReference>
<dbReference type="InterPro" id="IPR058546">
    <property type="entry name" value="RPS4B/Roq1-like_LRR"/>
</dbReference>
<proteinExistence type="predicted"/>
<keyword evidence="4" id="KW-0520">NAD</keyword>
<dbReference type="InterPro" id="IPR035897">
    <property type="entry name" value="Toll_tir_struct_dom_sf"/>
</dbReference>
<dbReference type="Proteomes" id="UP001293593">
    <property type="component" value="Unassembled WGS sequence"/>
</dbReference>
<feature type="domain" description="TIR" evidence="5">
    <location>
        <begin position="1105"/>
        <end position="1236"/>
    </location>
</feature>
<dbReference type="Pfam" id="PF23286">
    <property type="entry name" value="LRR_13"/>
    <property type="match status" value="1"/>
</dbReference>
<dbReference type="PRINTS" id="PR00364">
    <property type="entry name" value="DISEASERSIST"/>
</dbReference>
<dbReference type="InterPro" id="IPR027417">
    <property type="entry name" value="P-loop_NTPase"/>
</dbReference>
<comment type="caution">
    <text evidence="6">The sequence shown here is derived from an EMBL/GenBank/DDBJ whole genome shotgun (WGS) entry which is preliminary data.</text>
</comment>
<reference evidence="6" key="1">
    <citation type="submission" date="2023-10" db="EMBL/GenBank/DDBJ databases">
        <title>Chromosome-level genome of the transformable northern wattle, Acacia crassicarpa.</title>
        <authorList>
            <person name="Massaro I."/>
            <person name="Sinha N.R."/>
            <person name="Poethig S."/>
            <person name="Leichty A.R."/>
        </authorList>
    </citation>
    <scope>NUCLEOTIDE SEQUENCE</scope>
    <source>
        <strain evidence="6">Acra3RX</strain>
        <tissue evidence="6">Leaf</tissue>
    </source>
</reference>
<evidence type="ECO:0000313" key="7">
    <source>
        <dbReference type="Proteomes" id="UP001293593"/>
    </source>
</evidence>
<dbReference type="GO" id="GO:0007165">
    <property type="term" value="P:signal transduction"/>
    <property type="evidence" value="ECO:0007669"/>
    <property type="project" value="InterPro"/>
</dbReference>
<protein>
    <recommendedName>
        <fullName evidence="5">TIR domain-containing protein</fullName>
    </recommendedName>
</protein>
<dbReference type="Pfam" id="PF01582">
    <property type="entry name" value="TIR"/>
    <property type="match status" value="2"/>
</dbReference>
<sequence>MAMAQPEVVSSCTNYKWKYDVFLSFRGEDTRLGFVGFLRESLRQRGIRVFYDDDSIRTGEEITPALAKAIQESRIAIIVFSEHYANSTFCLQELEKILECFIEEDRLVYPVFYYVAPSELRRPKGSYAKALARLEERFRDDKQKVEKWRRALSQATEKKGYHLQFKIANEQMCANEITNEVSAKINHNHVLHFTDYPVGLVSRVKQVVSLLDLSPQKKNKMVGIVGPGGIGKTTIARATYNSIGDHFEGLCFLSNVGQKSKVPNGLAHLQEELLRNLVMEKDLKLSDFYEGIPKIKRRLGHKKILLILDGVDELKQLEALAGSCSWFGPGSRIVITTRNKHLLASHDVNNIYSVGELNDEESLQLLSWHAFKTEKVESDFIEVSKSAILYSCGFPLALEVIGSNLRGKGVDEWHSAWDQYKRVQARRIFGVLRLSYDSLEEIEKQIFLDLACFFNGVELGEVKDILFCLHGTQPKYAIGVLTDKSLLKIEGDRVLMHDLIEDMGKEIVRQESPNEPGERSRLWCYKDILRVLKQNTGTNKVEVIVLDLPRGSREQIQWSEDAFMKMKNLKMLVINIASFSTCPRPPCLPQSLRWLKWTGYPFKCLLNISSTELFCLDLSCSYVDTLLPFTKMFHTLSRMNFRNCKSLQQIPDLSGVSNLRELWLDGCTNLVEIHHSIGRLNKLKVLSAMQCNNLKILPNLWLTSLEQLNLFGCSSLHNLPDILVEMKYIRTLDMGRTAITALPSSISNLIGLETLNMEECPYLEQLPTTIYLLPNLWELNANFSTLMTHFKMCEGGEENPGCNAMSLKLGHFCFSNCNLSSDSLALCLSYFTNMICLDLSFNKFTTLPACIKKFHHMRYLLLDYCKRLQHIEEMPPNLEKFSAIRCKSLTESSKSKVLYQALNLQTGKTNFILPGGEFPENLDHYSRGSCVSFWIRDVFPTIFLWIVVKRAQDFLSNCTFLIHVNDTKLDISCEWHLLSTMKMGHLCICDLQSMIHKAELRQGNRWNHVKVSIKSNTQEIKSGRDQFDLALHVYKQQNNSDTIRFVDPRTVYADSSSRQRVQPLEDREELEDDVPYRDLAVVSLKAQCLPKEDLKVKRAILPFRWTYDVFLSYRGDDEYSSFVCHLVNSLCEKGIHVFMKDALEKTSEEELKALQESRTSIILISKNYASSPSCLNSLAIIHECFRMECRLTYPIFYDVEPLELQYQTGSYGKVFVRLEKIFKQHVQKWRLALSEVANSRDMCHLTPGGSASVPRQGQDTASGFISIYWGLTRSPTKGVPATAERIKPMTQGPSPRSLKIWNTLLIR</sequence>
<dbReference type="Gene3D" id="3.40.50.300">
    <property type="entry name" value="P-loop containing nucleotide triphosphate hydrolases"/>
    <property type="match status" value="1"/>
</dbReference>
<keyword evidence="2" id="KW-0677">Repeat</keyword>
<evidence type="ECO:0000256" key="1">
    <source>
        <dbReference type="ARBA" id="ARBA00022614"/>
    </source>
</evidence>
<evidence type="ECO:0000313" key="6">
    <source>
        <dbReference type="EMBL" id="KAK4280537.1"/>
    </source>
</evidence>
<dbReference type="SUPFAM" id="SSF46785">
    <property type="entry name" value="Winged helix' DNA-binding domain"/>
    <property type="match status" value="1"/>
</dbReference>
<feature type="domain" description="TIR" evidence="5">
    <location>
        <begin position="17"/>
        <end position="156"/>
    </location>
</feature>
<dbReference type="SUPFAM" id="SSF52200">
    <property type="entry name" value="Toll/Interleukin receptor TIR domain"/>
    <property type="match status" value="2"/>
</dbReference>
<dbReference type="PANTHER" id="PTHR11017">
    <property type="entry name" value="LEUCINE-RICH REPEAT-CONTAINING PROTEIN"/>
    <property type="match status" value="1"/>
</dbReference>
<dbReference type="InterPro" id="IPR042197">
    <property type="entry name" value="Apaf_helical"/>
</dbReference>
<keyword evidence="1" id="KW-0433">Leucine-rich repeat</keyword>
<keyword evidence="7" id="KW-1185">Reference proteome</keyword>
<organism evidence="6 7">
    <name type="scientific">Acacia crassicarpa</name>
    <name type="common">northern wattle</name>
    <dbReference type="NCBI Taxonomy" id="499986"/>
    <lineage>
        <taxon>Eukaryota</taxon>
        <taxon>Viridiplantae</taxon>
        <taxon>Streptophyta</taxon>
        <taxon>Embryophyta</taxon>
        <taxon>Tracheophyta</taxon>
        <taxon>Spermatophyta</taxon>
        <taxon>Magnoliopsida</taxon>
        <taxon>eudicotyledons</taxon>
        <taxon>Gunneridae</taxon>
        <taxon>Pentapetalae</taxon>
        <taxon>rosids</taxon>
        <taxon>fabids</taxon>
        <taxon>Fabales</taxon>
        <taxon>Fabaceae</taxon>
        <taxon>Caesalpinioideae</taxon>
        <taxon>mimosoid clade</taxon>
        <taxon>Acacieae</taxon>
        <taxon>Acacia</taxon>
    </lineage>
</organism>
<dbReference type="InterPro" id="IPR032675">
    <property type="entry name" value="LRR_dom_sf"/>
</dbReference>
<evidence type="ECO:0000256" key="3">
    <source>
        <dbReference type="ARBA" id="ARBA00022821"/>
    </source>
</evidence>
<dbReference type="EMBL" id="JAWXYG010000002">
    <property type="protein sequence ID" value="KAK4280537.1"/>
    <property type="molecule type" value="Genomic_DNA"/>
</dbReference>
<dbReference type="Gene3D" id="3.80.10.10">
    <property type="entry name" value="Ribonuclease Inhibitor"/>
    <property type="match status" value="2"/>
</dbReference>
<evidence type="ECO:0000259" key="5">
    <source>
        <dbReference type="PROSITE" id="PS50104"/>
    </source>
</evidence>
<gene>
    <name evidence="6" type="ORF">QN277_012152</name>
</gene>
<dbReference type="InterPro" id="IPR000157">
    <property type="entry name" value="TIR_dom"/>
</dbReference>
<dbReference type="Pfam" id="PF00931">
    <property type="entry name" value="NB-ARC"/>
    <property type="match status" value="1"/>
</dbReference>
<dbReference type="InterPro" id="IPR058192">
    <property type="entry name" value="WHD_ROQ1-like"/>
</dbReference>
<dbReference type="SUPFAM" id="SSF52058">
    <property type="entry name" value="L domain-like"/>
    <property type="match status" value="1"/>
</dbReference>
<dbReference type="SUPFAM" id="SSF52540">
    <property type="entry name" value="P-loop containing nucleoside triphosphate hydrolases"/>
    <property type="match status" value="1"/>
</dbReference>
<dbReference type="SMART" id="SM00255">
    <property type="entry name" value="TIR"/>
    <property type="match status" value="2"/>
</dbReference>
<dbReference type="InterPro" id="IPR044974">
    <property type="entry name" value="Disease_R_plants"/>
</dbReference>
<dbReference type="GO" id="GO:0043531">
    <property type="term" value="F:ADP binding"/>
    <property type="evidence" value="ECO:0007669"/>
    <property type="project" value="InterPro"/>
</dbReference>
<dbReference type="Gene3D" id="1.10.8.430">
    <property type="entry name" value="Helical domain of apoptotic protease-activating factors"/>
    <property type="match status" value="1"/>
</dbReference>
<dbReference type="PROSITE" id="PS50104">
    <property type="entry name" value="TIR"/>
    <property type="match status" value="2"/>
</dbReference>
<dbReference type="Pfam" id="PF23282">
    <property type="entry name" value="WHD_ROQ1"/>
    <property type="match status" value="1"/>
</dbReference>
<accession>A0AAE1N0C6</accession>
<dbReference type="GO" id="GO:0006952">
    <property type="term" value="P:defense response"/>
    <property type="evidence" value="ECO:0007669"/>
    <property type="project" value="UniProtKB-KW"/>
</dbReference>
<dbReference type="FunFam" id="3.40.50.10140:FF:000007">
    <property type="entry name" value="Disease resistance protein (TIR-NBS-LRR class)"/>
    <property type="match status" value="1"/>
</dbReference>
<dbReference type="InterPro" id="IPR036390">
    <property type="entry name" value="WH_DNA-bd_sf"/>
</dbReference>